<gene>
    <name evidence="1" type="ordered locus">RB6322</name>
</gene>
<evidence type="ECO:0000313" key="2">
    <source>
        <dbReference type="Proteomes" id="UP000001025"/>
    </source>
</evidence>
<dbReference type="AlphaFoldDB" id="Q7UQH8"/>
<protein>
    <submittedName>
        <fullName evidence="1">Uncharacterized protein</fullName>
    </submittedName>
</protein>
<dbReference type="Proteomes" id="UP000001025">
    <property type="component" value="Chromosome"/>
</dbReference>
<dbReference type="HOGENOM" id="CLU_2668618_0_0_0"/>
<proteinExistence type="predicted"/>
<dbReference type="KEGG" id="rba:RB6322"/>
<name>Q7UQH8_RHOBA</name>
<dbReference type="EnsemblBacteria" id="CAD74725">
    <property type="protein sequence ID" value="CAD74725"/>
    <property type="gene ID" value="RB6322"/>
</dbReference>
<dbReference type="STRING" id="243090.RB6322"/>
<reference evidence="1 2" key="1">
    <citation type="journal article" date="2003" name="Proc. Natl. Acad. Sci. U.S.A.">
        <title>Complete genome sequence of the marine planctomycete Pirellula sp. strain 1.</title>
        <authorList>
            <person name="Gloeckner F.O."/>
            <person name="Kube M."/>
            <person name="Bauer M."/>
            <person name="Teeling H."/>
            <person name="Lombardot T."/>
            <person name="Ludwig W."/>
            <person name="Gade D."/>
            <person name="Beck A."/>
            <person name="Borzym K."/>
            <person name="Heitmann K."/>
            <person name="Rabus R."/>
            <person name="Schlesner H."/>
            <person name="Amann R."/>
            <person name="Reinhardt R."/>
        </authorList>
    </citation>
    <scope>NUCLEOTIDE SEQUENCE [LARGE SCALE GENOMIC DNA]</scope>
    <source>
        <strain evidence="2">DSM 10527 / NCIMB 13988 / SH1</strain>
    </source>
</reference>
<keyword evidence="2" id="KW-1185">Reference proteome</keyword>
<sequence length="75" mass="8449">MADRLWMPPRLSRLPSSRNLNLTTNLLMACADRNSPLSSERIKTTEVRPTDRHEQVTISVTADDCPQLSEELLGV</sequence>
<evidence type="ECO:0000313" key="1">
    <source>
        <dbReference type="EMBL" id="CAD74725.1"/>
    </source>
</evidence>
<organism evidence="1 2">
    <name type="scientific">Rhodopirellula baltica (strain DSM 10527 / NCIMB 13988 / SH1)</name>
    <dbReference type="NCBI Taxonomy" id="243090"/>
    <lineage>
        <taxon>Bacteria</taxon>
        <taxon>Pseudomonadati</taxon>
        <taxon>Planctomycetota</taxon>
        <taxon>Planctomycetia</taxon>
        <taxon>Pirellulales</taxon>
        <taxon>Pirellulaceae</taxon>
        <taxon>Rhodopirellula</taxon>
    </lineage>
</organism>
<dbReference type="InParanoid" id="Q7UQH8"/>
<accession>Q7UQH8</accession>
<dbReference type="PROSITE" id="PS51257">
    <property type="entry name" value="PROKAR_LIPOPROTEIN"/>
    <property type="match status" value="1"/>
</dbReference>
<dbReference type="EMBL" id="BX294143">
    <property type="protein sequence ID" value="CAD74725.1"/>
    <property type="molecule type" value="Genomic_DNA"/>
</dbReference>